<reference evidence="1 2" key="1">
    <citation type="journal article" date="2020" name="Mol. Plant">
        <title>The Chromosome-Based Rubber Tree Genome Provides New Insights into Spurge Genome Evolution and Rubber Biosynthesis.</title>
        <authorList>
            <person name="Liu J."/>
            <person name="Shi C."/>
            <person name="Shi C.C."/>
            <person name="Li W."/>
            <person name="Zhang Q.J."/>
            <person name="Zhang Y."/>
            <person name="Li K."/>
            <person name="Lu H.F."/>
            <person name="Shi C."/>
            <person name="Zhu S.T."/>
            <person name="Xiao Z.Y."/>
            <person name="Nan H."/>
            <person name="Yue Y."/>
            <person name="Zhu X.G."/>
            <person name="Wu Y."/>
            <person name="Hong X.N."/>
            <person name="Fan G.Y."/>
            <person name="Tong Y."/>
            <person name="Zhang D."/>
            <person name="Mao C.L."/>
            <person name="Liu Y.L."/>
            <person name="Hao S.J."/>
            <person name="Liu W.Q."/>
            <person name="Lv M.Q."/>
            <person name="Zhang H.B."/>
            <person name="Liu Y."/>
            <person name="Hu-Tang G.R."/>
            <person name="Wang J.P."/>
            <person name="Wang J.H."/>
            <person name="Sun Y.H."/>
            <person name="Ni S.B."/>
            <person name="Chen W.B."/>
            <person name="Zhang X.C."/>
            <person name="Jiao Y.N."/>
            <person name="Eichler E.E."/>
            <person name="Li G.H."/>
            <person name="Liu X."/>
            <person name="Gao L.Z."/>
        </authorList>
    </citation>
    <scope>NUCLEOTIDE SEQUENCE [LARGE SCALE GENOMIC DNA]</scope>
    <source>
        <strain evidence="2">cv. GT1</strain>
        <tissue evidence="1">Leaf</tissue>
    </source>
</reference>
<dbReference type="AlphaFoldDB" id="A0A6A6KT69"/>
<dbReference type="GO" id="GO:0046872">
    <property type="term" value="F:metal ion binding"/>
    <property type="evidence" value="ECO:0007669"/>
    <property type="project" value="InterPro"/>
</dbReference>
<gene>
    <name evidence="1" type="ORF">GH714_015546</name>
</gene>
<dbReference type="PANTHER" id="PTHR38160:SF1">
    <property type="entry name" value="ZINC FINGER CCCH DOMAIN-CONTAINING PROTEIN 40"/>
    <property type="match status" value="1"/>
</dbReference>
<dbReference type="InterPro" id="IPR045868">
    <property type="entry name" value="Znf_C3H13/40"/>
</dbReference>
<comment type="caution">
    <text evidence="1">The sequence shown here is derived from an EMBL/GenBank/DDBJ whole genome shotgun (WGS) entry which is preliminary data.</text>
</comment>
<proteinExistence type="predicted"/>
<dbReference type="PANTHER" id="PTHR38160">
    <property type="entry name" value="ZINC FINGER CCCH DOMAIN-CONTAINING PROTEIN 40"/>
    <property type="match status" value="1"/>
</dbReference>
<sequence>MAAHAVDELVDIEVEENIEVVETASVEIDKGATTYGVRRLPFLLPLPLPVPQSTYHRLVQLLISIALDSGLHAQFTIPQEMTWYKGKNKNVDVEGLEEMVDVDIV</sequence>
<organism evidence="1 2">
    <name type="scientific">Hevea brasiliensis</name>
    <name type="common">Para rubber tree</name>
    <name type="synonym">Siphonia brasiliensis</name>
    <dbReference type="NCBI Taxonomy" id="3981"/>
    <lineage>
        <taxon>Eukaryota</taxon>
        <taxon>Viridiplantae</taxon>
        <taxon>Streptophyta</taxon>
        <taxon>Embryophyta</taxon>
        <taxon>Tracheophyta</taxon>
        <taxon>Spermatophyta</taxon>
        <taxon>Magnoliopsida</taxon>
        <taxon>eudicotyledons</taxon>
        <taxon>Gunneridae</taxon>
        <taxon>Pentapetalae</taxon>
        <taxon>rosids</taxon>
        <taxon>fabids</taxon>
        <taxon>Malpighiales</taxon>
        <taxon>Euphorbiaceae</taxon>
        <taxon>Crotonoideae</taxon>
        <taxon>Micrandreae</taxon>
        <taxon>Hevea</taxon>
    </lineage>
</organism>
<evidence type="ECO:0000313" key="2">
    <source>
        <dbReference type="Proteomes" id="UP000467840"/>
    </source>
</evidence>
<dbReference type="EMBL" id="JAAGAX010000014">
    <property type="protein sequence ID" value="KAF2292191.1"/>
    <property type="molecule type" value="Genomic_DNA"/>
</dbReference>
<keyword evidence="2" id="KW-1185">Reference proteome</keyword>
<evidence type="ECO:0000313" key="1">
    <source>
        <dbReference type="EMBL" id="KAF2292191.1"/>
    </source>
</evidence>
<protein>
    <submittedName>
        <fullName evidence="1">Uncharacterized protein</fullName>
    </submittedName>
</protein>
<accession>A0A6A6KT69</accession>
<dbReference type="Proteomes" id="UP000467840">
    <property type="component" value="Chromosome 13"/>
</dbReference>
<name>A0A6A6KT69_HEVBR</name>